<evidence type="ECO:0000256" key="8">
    <source>
        <dbReference type="ARBA" id="ARBA00023239"/>
    </source>
</evidence>
<evidence type="ECO:0000256" key="6">
    <source>
        <dbReference type="ARBA" id="ARBA00022822"/>
    </source>
</evidence>
<dbReference type="CDD" id="cd00331">
    <property type="entry name" value="IGPS"/>
    <property type="match status" value="1"/>
</dbReference>
<proteinExistence type="predicted"/>
<dbReference type="Pfam" id="PF00218">
    <property type="entry name" value="IGPS"/>
    <property type="match status" value="1"/>
</dbReference>
<dbReference type="EC" id="4.1.1.48" evidence="3"/>
<organism evidence="10 11">
    <name type="scientific">SAR86 cluster bacterium</name>
    <dbReference type="NCBI Taxonomy" id="2030880"/>
    <lineage>
        <taxon>Bacteria</taxon>
        <taxon>Pseudomonadati</taxon>
        <taxon>Pseudomonadota</taxon>
        <taxon>Gammaproteobacteria</taxon>
        <taxon>SAR86 cluster</taxon>
    </lineage>
</organism>
<dbReference type="GO" id="GO:0000162">
    <property type="term" value="P:L-tryptophan biosynthetic process"/>
    <property type="evidence" value="ECO:0007669"/>
    <property type="project" value="UniProtKB-KW"/>
</dbReference>
<dbReference type="AlphaFoldDB" id="A0A9Q8X0S3"/>
<dbReference type="PANTHER" id="PTHR22854">
    <property type="entry name" value="TRYPTOPHAN BIOSYNTHESIS PROTEIN"/>
    <property type="match status" value="1"/>
</dbReference>
<sequence>MSVLKQIFEKKITSIEKKKKLKSIDQLENEIANNLIPSHNFFDVLDDNNDQIKIIAECKKSSPSAGLIVDSYDPIAICSKYKTKGYKNLSILTEEKYFQGSNEDLTKVKKELNMPILQKDFIYDEWQIYEAKSCGADCILLISEYLNFEQLQSFVKTAENLEIDVLVEFHRLEELEKIINLNIKNIGINNRNLISLETNVLHCLDVYKKNKSILKDYNIIAESGFSSNDDINKYLDYGIERFLIGEHLLKESF</sequence>
<dbReference type="InterPro" id="IPR013798">
    <property type="entry name" value="Indole-3-glycerol_P_synth_dom"/>
</dbReference>
<feature type="domain" description="Indole-3-glycerol phosphate synthase" evidence="9">
    <location>
        <begin position="4"/>
        <end position="251"/>
    </location>
</feature>
<dbReference type="InterPro" id="IPR013785">
    <property type="entry name" value="Aldolase_TIM"/>
</dbReference>
<name>A0A9Q8X0S3_9GAMM</name>
<keyword evidence="11" id="KW-1185">Reference proteome</keyword>
<comment type="catalytic activity">
    <reaction evidence="1">
        <text>1-(2-carboxyphenylamino)-1-deoxy-D-ribulose 5-phosphate + H(+) = (1S,2R)-1-C-(indol-3-yl)glycerol 3-phosphate + CO2 + H2O</text>
        <dbReference type="Rhea" id="RHEA:23476"/>
        <dbReference type="ChEBI" id="CHEBI:15377"/>
        <dbReference type="ChEBI" id="CHEBI:15378"/>
        <dbReference type="ChEBI" id="CHEBI:16526"/>
        <dbReference type="ChEBI" id="CHEBI:58613"/>
        <dbReference type="ChEBI" id="CHEBI:58866"/>
        <dbReference type="EC" id="4.1.1.48"/>
    </reaction>
</comment>
<dbReference type="InterPro" id="IPR011060">
    <property type="entry name" value="RibuloseP-bd_barrel"/>
</dbReference>
<reference evidence="10" key="1">
    <citation type="submission" date="2022-05" db="EMBL/GenBank/DDBJ databases">
        <title>Single-amplified genomics reveal most streamlined microbe among free-living bacteria.</title>
        <authorList>
            <person name="Roda-Garcia J."/>
            <person name="Haro-Moreno J.M."/>
            <person name="Rodriguez-Valera F."/>
            <person name="Almagro-Moreno S."/>
            <person name="Lopez-Perez M."/>
        </authorList>
    </citation>
    <scope>NUCLEOTIDE SEQUENCE</scope>
    <source>
        <strain evidence="10">TMED112-D2-2</strain>
    </source>
</reference>
<keyword evidence="8" id="KW-0456">Lyase</keyword>
<dbReference type="Gene3D" id="3.20.20.70">
    <property type="entry name" value="Aldolase class I"/>
    <property type="match status" value="1"/>
</dbReference>
<protein>
    <recommendedName>
        <fullName evidence="3">indole-3-glycerol-phosphate synthase</fullName>
        <ecNumber evidence="3">4.1.1.48</ecNumber>
    </recommendedName>
</protein>
<keyword evidence="6" id="KW-0822">Tryptophan biosynthesis</keyword>
<evidence type="ECO:0000256" key="2">
    <source>
        <dbReference type="ARBA" id="ARBA00004696"/>
    </source>
</evidence>
<comment type="pathway">
    <text evidence="2">Amino-acid biosynthesis; L-tryptophan biosynthesis; L-tryptophan from chorismate: step 4/5.</text>
</comment>
<dbReference type="GO" id="GO:0004425">
    <property type="term" value="F:indole-3-glycerol-phosphate synthase activity"/>
    <property type="evidence" value="ECO:0007669"/>
    <property type="project" value="UniProtKB-EC"/>
</dbReference>
<dbReference type="InterPro" id="IPR045186">
    <property type="entry name" value="Indole-3-glycerol_P_synth"/>
</dbReference>
<evidence type="ECO:0000256" key="1">
    <source>
        <dbReference type="ARBA" id="ARBA00001633"/>
    </source>
</evidence>
<dbReference type="InterPro" id="IPR001468">
    <property type="entry name" value="Indole-3-GlycerolPSynthase_CS"/>
</dbReference>
<dbReference type="PROSITE" id="PS00614">
    <property type="entry name" value="IGPS"/>
    <property type="match status" value="1"/>
</dbReference>
<evidence type="ECO:0000256" key="3">
    <source>
        <dbReference type="ARBA" id="ARBA00012362"/>
    </source>
</evidence>
<evidence type="ECO:0000256" key="7">
    <source>
        <dbReference type="ARBA" id="ARBA00023141"/>
    </source>
</evidence>
<dbReference type="SUPFAM" id="SSF51366">
    <property type="entry name" value="Ribulose-phoshate binding barrel"/>
    <property type="match status" value="1"/>
</dbReference>
<accession>A0A9Q8X0S3</accession>
<evidence type="ECO:0000256" key="5">
    <source>
        <dbReference type="ARBA" id="ARBA00022793"/>
    </source>
</evidence>
<dbReference type="Proteomes" id="UP001056381">
    <property type="component" value="Chromosome"/>
</dbReference>
<dbReference type="EMBL" id="CP097966">
    <property type="protein sequence ID" value="URQ62689.1"/>
    <property type="molecule type" value="Genomic_DNA"/>
</dbReference>
<dbReference type="PANTHER" id="PTHR22854:SF2">
    <property type="entry name" value="INDOLE-3-GLYCEROL-PHOSPHATE SYNTHASE"/>
    <property type="match status" value="1"/>
</dbReference>
<dbReference type="GO" id="GO:0004640">
    <property type="term" value="F:phosphoribosylanthranilate isomerase activity"/>
    <property type="evidence" value="ECO:0007669"/>
    <property type="project" value="TreeGrafter"/>
</dbReference>
<evidence type="ECO:0000259" key="9">
    <source>
        <dbReference type="Pfam" id="PF00218"/>
    </source>
</evidence>
<evidence type="ECO:0000313" key="10">
    <source>
        <dbReference type="EMBL" id="URQ62689.1"/>
    </source>
</evidence>
<gene>
    <name evidence="10" type="ORF">M9B40_02870</name>
</gene>
<evidence type="ECO:0000313" key="11">
    <source>
        <dbReference type="Proteomes" id="UP001056381"/>
    </source>
</evidence>
<evidence type="ECO:0000256" key="4">
    <source>
        <dbReference type="ARBA" id="ARBA00022605"/>
    </source>
</evidence>
<keyword evidence="4" id="KW-0028">Amino-acid biosynthesis</keyword>
<keyword evidence="5" id="KW-0210">Decarboxylase</keyword>
<keyword evidence="7" id="KW-0057">Aromatic amino acid biosynthesis</keyword>